<feature type="compositionally biased region" description="Polar residues" evidence="12">
    <location>
        <begin position="140"/>
        <end position="150"/>
    </location>
</feature>
<evidence type="ECO:0000256" key="10">
    <source>
        <dbReference type="ARBA" id="ARBA00034617"/>
    </source>
</evidence>
<keyword evidence="15" id="KW-1185">Reference proteome</keyword>
<dbReference type="InterPro" id="IPR002121">
    <property type="entry name" value="HRDC_dom"/>
</dbReference>
<evidence type="ECO:0000256" key="5">
    <source>
        <dbReference type="ARBA" id="ARBA00022806"/>
    </source>
</evidence>
<dbReference type="SMART" id="SM00341">
    <property type="entry name" value="HRDC"/>
    <property type="match status" value="1"/>
</dbReference>
<keyword evidence="7" id="KW-0238">DNA-binding</keyword>
<evidence type="ECO:0000256" key="7">
    <source>
        <dbReference type="ARBA" id="ARBA00023125"/>
    </source>
</evidence>
<dbReference type="Pfam" id="PF00570">
    <property type="entry name" value="HRDC"/>
    <property type="match status" value="1"/>
</dbReference>
<dbReference type="AlphaFoldDB" id="A0A1E7KPQ1"/>
<comment type="cofactor">
    <cofactor evidence="1">
        <name>Mg(2+)</name>
        <dbReference type="ChEBI" id="CHEBI:18420"/>
    </cofactor>
</comment>
<name>A0A1E7KPQ1_9ACTN</name>
<dbReference type="PATRIC" id="fig|1075402.3.peg.3620"/>
<feature type="non-terminal residue" evidence="14">
    <location>
        <position position="1"/>
    </location>
</feature>
<feature type="domain" description="HRDC" evidence="13">
    <location>
        <begin position="47"/>
        <end position="127"/>
    </location>
</feature>
<reference evidence="14 15" key="1">
    <citation type="journal article" date="2016" name="Front. Microbiol.">
        <title>Comparative Genomics Analysis of Streptomyces Species Reveals Their Adaptation to the Marine Environment and Their Diversity at the Genomic Level.</title>
        <authorList>
            <person name="Tian X."/>
            <person name="Zhang Z."/>
            <person name="Yang T."/>
            <person name="Chen M."/>
            <person name="Li J."/>
            <person name="Chen F."/>
            <person name="Yang J."/>
            <person name="Li W."/>
            <person name="Zhang B."/>
            <person name="Zhang Z."/>
            <person name="Wu J."/>
            <person name="Zhang C."/>
            <person name="Long L."/>
            <person name="Xiao J."/>
        </authorList>
    </citation>
    <scope>NUCLEOTIDE SEQUENCE [LARGE SCALE GENOMIC DNA]</scope>
    <source>
        <strain evidence="14 15">SCSIO 02100</strain>
    </source>
</reference>
<evidence type="ECO:0000256" key="8">
    <source>
        <dbReference type="ARBA" id="ARBA00023204"/>
    </source>
</evidence>
<dbReference type="PROSITE" id="PS50967">
    <property type="entry name" value="HRDC"/>
    <property type="match status" value="1"/>
</dbReference>
<dbReference type="GO" id="GO:0043138">
    <property type="term" value="F:3'-5' DNA helicase activity"/>
    <property type="evidence" value="ECO:0007669"/>
    <property type="project" value="UniProtKB-EC"/>
</dbReference>
<evidence type="ECO:0000256" key="2">
    <source>
        <dbReference type="ARBA" id="ARBA00022741"/>
    </source>
</evidence>
<dbReference type="FunFam" id="1.10.150.80:FF:000002">
    <property type="entry name" value="ATP-dependent DNA helicase RecQ"/>
    <property type="match status" value="1"/>
</dbReference>
<evidence type="ECO:0000256" key="11">
    <source>
        <dbReference type="ARBA" id="ARBA00034808"/>
    </source>
</evidence>
<protein>
    <recommendedName>
        <fullName evidence="11">DNA 3'-5' helicase</fullName>
        <ecNumber evidence="11">5.6.2.4</ecNumber>
    </recommendedName>
</protein>
<dbReference type="EMBL" id="LJGU01000091">
    <property type="protein sequence ID" value="OEV05922.1"/>
    <property type="molecule type" value="Genomic_DNA"/>
</dbReference>
<evidence type="ECO:0000313" key="15">
    <source>
        <dbReference type="Proteomes" id="UP000176101"/>
    </source>
</evidence>
<dbReference type="STRING" id="1075402.AN216_01225"/>
<evidence type="ECO:0000256" key="4">
    <source>
        <dbReference type="ARBA" id="ARBA00022801"/>
    </source>
</evidence>
<evidence type="ECO:0000256" key="3">
    <source>
        <dbReference type="ARBA" id="ARBA00022763"/>
    </source>
</evidence>
<evidence type="ECO:0000256" key="1">
    <source>
        <dbReference type="ARBA" id="ARBA00001946"/>
    </source>
</evidence>
<evidence type="ECO:0000256" key="6">
    <source>
        <dbReference type="ARBA" id="ARBA00022840"/>
    </source>
</evidence>
<evidence type="ECO:0000313" key="14">
    <source>
        <dbReference type="EMBL" id="OEV05922.1"/>
    </source>
</evidence>
<organism evidence="14 15">
    <name type="scientific">Streptomyces oceani</name>
    <dbReference type="NCBI Taxonomy" id="1075402"/>
    <lineage>
        <taxon>Bacteria</taxon>
        <taxon>Bacillati</taxon>
        <taxon>Actinomycetota</taxon>
        <taxon>Actinomycetes</taxon>
        <taxon>Kitasatosporales</taxon>
        <taxon>Streptomycetaceae</taxon>
        <taxon>Streptomyces</taxon>
    </lineage>
</organism>
<keyword evidence="6" id="KW-0067">ATP-binding</keyword>
<dbReference type="RefSeq" id="WP_170842988.1">
    <property type="nucleotide sequence ID" value="NZ_LJGU01000091.1"/>
</dbReference>
<evidence type="ECO:0000256" key="9">
    <source>
        <dbReference type="ARBA" id="ARBA00023235"/>
    </source>
</evidence>
<dbReference type="EC" id="5.6.2.4" evidence="11"/>
<keyword evidence="9" id="KW-0413">Isomerase</keyword>
<evidence type="ECO:0000256" key="12">
    <source>
        <dbReference type="SAM" id="MobiDB-lite"/>
    </source>
</evidence>
<dbReference type="GO" id="GO:0003677">
    <property type="term" value="F:DNA binding"/>
    <property type="evidence" value="ECO:0007669"/>
    <property type="project" value="UniProtKB-KW"/>
</dbReference>
<comment type="catalytic activity">
    <reaction evidence="10">
        <text>Couples ATP hydrolysis with the unwinding of duplex DNA by translocating in the 3'-5' direction.</text>
        <dbReference type="EC" id="5.6.2.4"/>
    </reaction>
</comment>
<dbReference type="Proteomes" id="UP000176101">
    <property type="component" value="Unassembled WGS sequence"/>
</dbReference>
<dbReference type="InterPro" id="IPR010997">
    <property type="entry name" value="HRDC-like_sf"/>
</dbReference>
<feature type="region of interest" description="Disordered" evidence="12">
    <location>
        <begin position="125"/>
        <end position="175"/>
    </location>
</feature>
<keyword evidence="4" id="KW-0378">Hydrolase</keyword>
<dbReference type="GO" id="GO:0005524">
    <property type="term" value="F:ATP binding"/>
    <property type="evidence" value="ECO:0007669"/>
    <property type="project" value="UniProtKB-KW"/>
</dbReference>
<gene>
    <name evidence="14" type="ORF">AN216_01225</name>
</gene>
<dbReference type="GO" id="GO:0016787">
    <property type="term" value="F:hydrolase activity"/>
    <property type="evidence" value="ECO:0007669"/>
    <property type="project" value="UniProtKB-KW"/>
</dbReference>
<proteinExistence type="predicted"/>
<comment type="caution">
    <text evidence="14">The sequence shown here is derived from an EMBL/GenBank/DDBJ whole genome shotgun (WGS) entry which is preliminary data.</text>
</comment>
<dbReference type="GO" id="GO:0006281">
    <property type="term" value="P:DNA repair"/>
    <property type="evidence" value="ECO:0007669"/>
    <property type="project" value="UniProtKB-KW"/>
</dbReference>
<sequence>ASGVGSVERGGTAPSRRRKGPIRCRVCGRTLTDAGEMKLMRCEGCPSDLDEALYERLREWRSVQAKELGQPAYCVFTDKTLMAIAEAVPATEAELSRISGVGARKLSRFGDEVLSLCAGEFEGAGQFEGAGEGEDLPSAHASTDSEADASQQGVFGGDDQGQRDVLSAVTEETEK</sequence>
<keyword evidence="8" id="KW-0234">DNA repair</keyword>
<evidence type="ECO:0000259" key="13">
    <source>
        <dbReference type="PROSITE" id="PS50967"/>
    </source>
</evidence>
<keyword evidence="5" id="KW-0347">Helicase</keyword>
<dbReference type="InterPro" id="IPR044876">
    <property type="entry name" value="HRDC_dom_sf"/>
</dbReference>
<keyword evidence="2" id="KW-0547">Nucleotide-binding</keyword>
<dbReference type="SUPFAM" id="SSF47819">
    <property type="entry name" value="HRDC-like"/>
    <property type="match status" value="1"/>
</dbReference>
<accession>A0A1E7KPQ1</accession>
<dbReference type="Gene3D" id="1.10.150.80">
    <property type="entry name" value="HRDC domain"/>
    <property type="match status" value="1"/>
</dbReference>
<keyword evidence="3" id="KW-0227">DNA damage</keyword>